<organism evidence="1 2">
    <name type="scientific">Portunus trituberculatus</name>
    <name type="common">Swimming crab</name>
    <name type="synonym">Neptunus trituberculatus</name>
    <dbReference type="NCBI Taxonomy" id="210409"/>
    <lineage>
        <taxon>Eukaryota</taxon>
        <taxon>Metazoa</taxon>
        <taxon>Ecdysozoa</taxon>
        <taxon>Arthropoda</taxon>
        <taxon>Crustacea</taxon>
        <taxon>Multicrustacea</taxon>
        <taxon>Malacostraca</taxon>
        <taxon>Eumalacostraca</taxon>
        <taxon>Eucarida</taxon>
        <taxon>Decapoda</taxon>
        <taxon>Pleocyemata</taxon>
        <taxon>Brachyura</taxon>
        <taxon>Eubrachyura</taxon>
        <taxon>Portunoidea</taxon>
        <taxon>Portunidae</taxon>
        <taxon>Portuninae</taxon>
        <taxon>Portunus</taxon>
    </lineage>
</organism>
<evidence type="ECO:0000313" key="1">
    <source>
        <dbReference type="EMBL" id="MPC41865.1"/>
    </source>
</evidence>
<sequence>MQRLYFCITVQSGTRWCGRRTLAVAGQAPPVRCPGLCLRHKAEFSLSLELTDGQEKETCGALTG</sequence>
<keyword evidence="2" id="KW-1185">Reference proteome</keyword>
<comment type="caution">
    <text evidence="1">The sequence shown here is derived from an EMBL/GenBank/DDBJ whole genome shotgun (WGS) entry which is preliminary data.</text>
</comment>
<evidence type="ECO:0000313" key="2">
    <source>
        <dbReference type="Proteomes" id="UP000324222"/>
    </source>
</evidence>
<accession>A0A5B7F8F4</accession>
<dbReference type="AlphaFoldDB" id="A0A5B7F8F4"/>
<protein>
    <submittedName>
        <fullName evidence="1">Uncharacterized protein</fullName>
    </submittedName>
</protein>
<gene>
    <name evidence="1" type="ORF">E2C01_035472</name>
</gene>
<proteinExistence type="predicted"/>
<dbReference type="EMBL" id="VSRR010005214">
    <property type="protein sequence ID" value="MPC41865.1"/>
    <property type="molecule type" value="Genomic_DNA"/>
</dbReference>
<name>A0A5B7F8F4_PORTR</name>
<dbReference type="Proteomes" id="UP000324222">
    <property type="component" value="Unassembled WGS sequence"/>
</dbReference>
<reference evidence="1 2" key="1">
    <citation type="submission" date="2019-05" db="EMBL/GenBank/DDBJ databases">
        <title>Another draft genome of Portunus trituberculatus and its Hox gene families provides insights of decapod evolution.</title>
        <authorList>
            <person name="Jeong J.-H."/>
            <person name="Song I."/>
            <person name="Kim S."/>
            <person name="Choi T."/>
            <person name="Kim D."/>
            <person name="Ryu S."/>
            <person name="Kim W."/>
        </authorList>
    </citation>
    <scope>NUCLEOTIDE SEQUENCE [LARGE SCALE GENOMIC DNA]</scope>
    <source>
        <tissue evidence="1">Muscle</tissue>
    </source>
</reference>